<dbReference type="EMBL" id="JACIDZ010000006">
    <property type="protein sequence ID" value="MBB4122255.1"/>
    <property type="molecule type" value="Genomic_DNA"/>
</dbReference>
<evidence type="ECO:0000313" key="3">
    <source>
        <dbReference type="Proteomes" id="UP000530571"/>
    </source>
</evidence>
<dbReference type="HAMAP" id="MF_00827">
    <property type="entry name" value="UPF0386"/>
    <property type="match status" value="1"/>
</dbReference>
<dbReference type="NCBIfam" id="NF010240">
    <property type="entry name" value="PRK13687.1"/>
    <property type="match status" value="1"/>
</dbReference>
<sequence length="111" mass="12676">MSLADDLVSGKHVFARLFGANPDLTIMDISRNEQRILHLLAQGGRIELTRTATRKIEKADCFTRDGWLYPGLDLILFRKLKAKRAIRSKGGRPYQITERGLRLVRSQPDNK</sequence>
<comment type="similarity">
    <text evidence="1">Belongs to the UPF0386 family.</text>
</comment>
<gene>
    <name evidence="2" type="ORF">GGR30_002184</name>
</gene>
<evidence type="ECO:0000256" key="1">
    <source>
        <dbReference type="HAMAP-Rule" id="MF_00827"/>
    </source>
</evidence>
<dbReference type="InterPro" id="IPR018654">
    <property type="entry name" value="YjhX_toxin"/>
</dbReference>
<organism evidence="2 3">
    <name type="scientific">Martelella radicis</name>
    <dbReference type="NCBI Taxonomy" id="1397476"/>
    <lineage>
        <taxon>Bacteria</taxon>
        <taxon>Pseudomonadati</taxon>
        <taxon>Pseudomonadota</taxon>
        <taxon>Alphaproteobacteria</taxon>
        <taxon>Hyphomicrobiales</taxon>
        <taxon>Aurantimonadaceae</taxon>
        <taxon>Martelella</taxon>
    </lineage>
</organism>
<dbReference type="Proteomes" id="UP000530571">
    <property type="component" value="Unassembled WGS sequence"/>
</dbReference>
<proteinExistence type="inferred from homology"/>
<comment type="caution">
    <text evidence="2">The sequence shown here is derived from an EMBL/GenBank/DDBJ whole genome shotgun (WGS) entry which is preliminary data.</text>
</comment>
<keyword evidence="3" id="KW-1185">Reference proteome</keyword>
<dbReference type="Pfam" id="PF09857">
    <property type="entry name" value="YjhX_toxin"/>
    <property type="match status" value="1"/>
</dbReference>
<protein>
    <recommendedName>
        <fullName evidence="1">UPF0386 protein GGR30_002184</fullName>
    </recommendedName>
</protein>
<accession>A0A7W6KLZ1</accession>
<reference evidence="2 3" key="1">
    <citation type="submission" date="2020-08" db="EMBL/GenBank/DDBJ databases">
        <title>Genomic Encyclopedia of Type Strains, Phase IV (KMG-IV): sequencing the most valuable type-strain genomes for metagenomic binning, comparative biology and taxonomic classification.</title>
        <authorList>
            <person name="Goeker M."/>
        </authorList>
    </citation>
    <scope>NUCLEOTIDE SEQUENCE [LARGE SCALE GENOMIC DNA]</scope>
    <source>
        <strain evidence="2 3">DSM 28101</strain>
    </source>
</reference>
<name>A0A7W6KLZ1_9HYPH</name>
<dbReference type="AlphaFoldDB" id="A0A7W6KLZ1"/>
<evidence type="ECO:0000313" key="2">
    <source>
        <dbReference type="EMBL" id="MBB4122255.1"/>
    </source>
</evidence>